<evidence type="ECO:0000313" key="3">
    <source>
        <dbReference type="EMBL" id="QCQ20998.1"/>
    </source>
</evidence>
<evidence type="ECO:0000256" key="1">
    <source>
        <dbReference type="SAM" id="Phobius"/>
    </source>
</evidence>
<name>A0A4P8KZT8_9BACT</name>
<keyword evidence="2" id="KW-0732">Signal</keyword>
<keyword evidence="4" id="KW-1185">Reference proteome</keyword>
<protein>
    <recommendedName>
        <fullName evidence="5">Multidrug transporter</fullName>
    </recommendedName>
</protein>
<dbReference type="Proteomes" id="UP000298602">
    <property type="component" value="Chromosome"/>
</dbReference>
<dbReference type="OrthoDB" id="332175at2"/>
<evidence type="ECO:0000256" key="2">
    <source>
        <dbReference type="SAM" id="SignalP"/>
    </source>
</evidence>
<feature type="chain" id="PRO_5020652036" description="Multidrug transporter" evidence="2">
    <location>
        <begin position="25"/>
        <end position="105"/>
    </location>
</feature>
<dbReference type="RefSeq" id="WP_137422968.1">
    <property type="nucleotide sequence ID" value="NZ_CP040098.1"/>
</dbReference>
<feature type="signal peptide" evidence="2">
    <location>
        <begin position="1"/>
        <end position="24"/>
    </location>
</feature>
<feature type="transmembrane region" description="Helical" evidence="1">
    <location>
        <begin position="48"/>
        <end position="75"/>
    </location>
</feature>
<sequence length="105" mass="11405">MKSLLAVWLALIMVSGCFTQAVRAEEQEAPYEVPAAEPPSPELMLVDVFIVRPVGLAACAVGLLGSIVAMPFASLSGNDREVSRRLIAEPFAYTFTRPVGHFERK</sequence>
<gene>
    <name evidence="3" type="ORF">FDQ92_01555</name>
</gene>
<dbReference type="EMBL" id="CP040098">
    <property type="protein sequence ID" value="QCQ20998.1"/>
    <property type="molecule type" value="Genomic_DNA"/>
</dbReference>
<keyword evidence="1" id="KW-1133">Transmembrane helix</keyword>
<proteinExistence type="predicted"/>
<evidence type="ECO:0008006" key="5">
    <source>
        <dbReference type="Google" id="ProtNLM"/>
    </source>
</evidence>
<dbReference type="PROSITE" id="PS51257">
    <property type="entry name" value="PROKAR_LIPOPROTEIN"/>
    <property type="match status" value="1"/>
</dbReference>
<keyword evidence="1" id="KW-0812">Transmembrane</keyword>
<reference evidence="3 4" key="2">
    <citation type="submission" date="2019-05" db="EMBL/GenBank/DDBJ databases">
        <authorList>
            <person name="Suflita J.M."/>
            <person name="Marks C.R."/>
        </authorList>
    </citation>
    <scope>NUCLEOTIDE SEQUENCE [LARGE SCALE GENOMIC DNA]</scope>
    <source>
        <strain evidence="3 4">ALDC</strain>
    </source>
</reference>
<evidence type="ECO:0000313" key="4">
    <source>
        <dbReference type="Proteomes" id="UP000298602"/>
    </source>
</evidence>
<organism evidence="3 4">
    <name type="scientific">Desulfoglaeba alkanexedens ALDC</name>
    <dbReference type="NCBI Taxonomy" id="980445"/>
    <lineage>
        <taxon>Bacteria</taxon>
        <taxon>Pseudomonadati</taxon>
        <taxon>Thermodesulfobacteriota</taxon>
        <taxon>Syntrophobacteria</taxon>
        <taxon>Syntrophobacterales</taxon>
        <taxon>Syntrophobacteraceae</taxon>
        <taxon>Desulfoglaeba</taxon>
    </lineage>
</organism>
<keyword evidence="1" id="KW-0472">Membrane</keyword>
<reference evidence="3 4" key="1">
    <citation type="submission" date="2019-05" db="EMBL/GenBank/DDBJ databases">
        <title>The Complete Genome Sequence of the n-alkane-degrading Desulfoglaeba alkanexedens ALDC reveals multiple alkylsuccinate synthase gene clusters.</title>
        <authorList>
            <person name="Callaghan A.V."/>
            <person name="Davidova I.A."/>
            <person name="Duncan K.E."/>
            <person name="Morris B."/>
            <person name="McInerney M.J."/>
        </authorList>
    </citation>
    <scope>NUCLEOTIDE SEQUENCE [LARGE SCALE GENOMIC DNA]</scope>
    <source>
        <strain evidence="3 4">ALDC</strain>
    </source>
</reference>
<dbReference type="AlphaFoldDB" id="A0A4P8KZT8"/>
<dbReference type="KEGG" id="dax:FDQ92_01555"/>
<accession>A0A4P8KZT8</accession>